<accession>A0AAE0LNQ9</accession>
<organism evidence="2 3">
    <name type="scientific">Chaetomium fimeti</name>
    <dbReference type="NCBI Taxonomy" id="1854472"/>
    <lineage>
        <taxon>Eukaryota</taxon>
        <taxon>Fungi</taxon>
        <taxon>Dikarya</taxon>
        <taxon>Ascomycota</taxon>
        <taxon>Pezizomycotina</taxon>
        <taxon>Sordariomycetes</taxon>
        <taxon>Sordariomycetidae</taxon>
        <taxon>Sordariales</taxon>
        <taxon>Chaetomiaceae</taxon>
        <taxon>Chaetomium</taxon>
    </lineage>
</organism>
<name>A0AAE0LNQ9_9PEZI</name>
<comment type="caution">
    <text evidence="2">The sequence shown here is derived from an EMBL/GenBank/DDBJ whole genome shotgun (WGS) entry which is preliminary data.</text>
</comment>
<evidence type="ECO:0000313" key="3">
    <source>
        <dbReference type="Proteomes" id="UP001278766"/>
    </source>
</evidence>
<proteinExistence type="predicted"/>
<evidence type="ECO:0008006" key="4">
    <source>
        <dbReference type="Google" id="ProtNLM"/>
    </source>
</evidence>
<keyword evidence="3" id="KW-1185">Reference proteome</keyword>
<reference evidence="2" key="1">
    <citation type="journal article" date="2023" name="Mol. Phylogenet. Evol.">
        <title>Genome-scale phylogeny and comparative genomics of the fungal order Sordariales.</title>
        <authorList>
            <person name="Hensen N."/>
            <person name="Bonometti L."/>
            <person name="Westerberg I."/>
            <person name="Brannstrom I.O."/>
            <person name="Guillou S."/>
            <person name="Cros-Aarteil S."/>
            <person name="Calhoun S."/>
            <person name="Haridas S."/>
            <person name="Kuo A."/>
            <person name="Mondo S."/>
            <person name="Pangilinan J."/>
            <person name="Riley R."/>
            <person name="LaButti K."/>
            <person name="Andreopoulos B."/>
            <person name="Lipzen A."/>
            <person name="Chen C."/>
            <person name="Yan M."/>
            <person name="Daum C."/>
            <person name="Ng V."/>
            <person name="Clum A."/>
            <person name="Steindorff A."/>
            <person name="Ohm R.A."/>
            <person name="Martin F."/>
            <person name="Silar P."/>
            <person name="Natvig D.O."/>
            <person name="Lalanne C."/>
            <person name="Gautier V."/>
            <person name="Ament-Velasquez S.L."/>
            <person name="Kruys A."/>
            <person name="Hutchinson M.I."/>
            <person name="Powell A.J."/>
            <person name="Barry K."/>
            <person name="Miller A.N."/>
            <person name="Grigoriev I.V."/>
            <person name="Debuchy R."/>
            <person name="Gladieux P."/>
            <person name="Hiltunen Thoren M."/>
            <person name="Johannesson H."/>
        </authorList>
    </citation>
    <scope>NUCLEOTIDE SEQUENCE</scope>
    <source>
        <strain evidence="2">CBS 168.71</strain>
    </source>
</reference>
<evidence type="ECO:0000256" key="1">
    <source>
        <dbReference type="SAM" id="MobiDB-lite"/>
    </source>
</evidence>
<sequence>MAEPRGNNSDSGFANREEDWPEPDVHIPIALYDKARDHQDQLTEPERQLFLSRGDIVAKALGSPDSLTDEEIHQACGWPSPDVVRANIQDASGGSLSTPAELYAKIKGALENGQFDTAVSDEEACLIVHSFRALDDYWSKGGLSESHDIPGHGHALTLLTRRLGSDITLFKTCGHRSFEPQCLPGSRPQLSPADAIAAQDRADRLEAIRKLTNAIASAEDQAQRGVISVQEYFTRVDSIRADILAIDTSDLIPEYIPPSDEAFQLLPPNVPFPSLYDRIGSGPWPASHRSIGGFNVFHRDTGFSGSDSASLAAQLWAPLTEDQKEAYRARAEVKRREAWAEYETRLARQDANPNGGFRLSGFQVFRNEQIAGNDGVGFGEVLARWEALTREQREPYEQRAKNRMAT</sequence>
<protein>
    <recommendedName>
        <fullName evidence="4">HMG box domain-containing protein</fullName>
    </recommendedName>
</protein>
<dbReference type="RefSeq" id="XP_062655179.1">
    <property type="nucleotide sequence ID" value="XM_062804732.1"/>
</dbReference>
<dbReference type="AlphaFoldDB" id="A0AAE0LNQ9"/>
<dbReference type="InterPro" id="IPR036910">
    <property type="entry name" value="HMG_box_dom_sf"/>
</dbReference>
<feature type="compositionally biased region" description="Polar residues" evidence="1">
    <location>
        <begin position="1"/>
        <end position="12"/>
    </location>
</feature>
<feature type="region of interest" description="Disordered" evidence="1">
    <location>
        <begin position="1"/>
        <end position="25"/>
    </location>
</feature>
<dbReference type="SUPFAM" id="SSF47095">
    <property type="entry name" value="HMG-box"/>
    <property type="match status" value="1"/>
</dbReference>
<dbReference type="GeneID" id="87841680"/>
<evidence type="ECO:0000313" key="2">
    <source>
        <dbReference type="EMBL" id="KAK3291665.1"/>
    </source>
</evidence>
<dbReference type="Proteomes" id="UP001278766">
    <property type="component" value="Unassembled WGS sequence"/>
</dbReference>
<dbReference type="EMBL" id="JAUEPN010000009">
    <property type="protein sequence ID" value="KAK3291665.1"/>
    <property type="molecule type" value="Genomic_DNA"/>
</dbReference>
<gene>
    <name evidence="2" type="ORF">B0H64DRAFT_409699</name>
</gene>
<reference evidence="2" key="2">
    <citation type="submission" date="2023-06" db="EMBL/GenBank/DDBJ databases">
        <authorList>
            <consortium name="Lawrence Berkeley National Laboratory"/>
            <person name="Haridas S."/>
            <person name="Hensen N."/>
            <person name="Bonometti L."/>
            <person name="Westerberg I."/>
            <person name="Brannstrom I.O."/>
            <person name="Guillou S."/>
            <person name="Cros-Aarteil S."/>
            <person name="Calhoun S."/>
            <person name="Kuo A."/>
            <person name="Mondo S."/>
            <person name="Pangilinan J."/>
            <person name="Riley R."/>
            <person name="Labutti K."/>
            <person name="Andreopoulos B."/>
            <person name="Lipzen A."/>
            <person name="Chen C."/>
            <person name="Yanf M."/>
            <person name="Daum C."/>
            <person name="Ng V."/>
            <person name="Clum A."/>
            <person name="Steindorff A."/>
            <person name="Ohm R."/>
            <person name="Martin F."/>
            <person name="Silar P."/>
            <person name="Natvig D."/>
            <person name="Lalanne C."/>
            <person name="Gautier V."/>
            <person name="Ament-Velasquez S.L."/>
            <person name="Kruys A."/>
            <person name="Hutchinson M.I."/>
            <person name="Powell A.J."/>
            <person name="Barry K."/>
            <person name="Miller A.N."/>
            <person name="Grigoriev I.V."/>
            <person name="Debuchy R."/>
            <person name="Gladieux P."/>
            <person name="Thoren M.H."/>
            <person name="Johannesson H."/>
        </authorList>
    </citation>
    <scope>NUCLEOTIDE SEQUENCE</scope>
    <source>
        <strain evidence="2">CBS 168.71</strain>
    </source>
</reference>